<dbReference type="EMBL" id="JAHRHJ020000003">
    <property type="protein sequence ID" value="KAH9320932.1"/>
    <property type="molecule type" value="Genomic_DNA"/>
</dbReference>
<feature type="domain" description="RDR1/2-like RRM" evidence="2">
    <location>
        <begin position="6"/>
        <end position="74"/>
    </location>
</feature>
<protein>
    <submittedName>
        <fullName evidence="3">Uncharacterized protein</fullName>
    </submittedName>
</protein>
<dbReference type="InterPro" id="IPR058763">
    <property type="entry name" value="RRM_RDR1/2-like"/>
</dbReference>
<evidence type="ECO:0000313" key="3">
    <source>
        <dbReference type="EMBL" id="KAH9320932.1"/>
    </source>
</evidence>
<dbReference type="AlphaFoldDB" id="A0AA38LHG0"/>
<name>A0AA38LHG0_TAXCH</name>
<keyword evidence="4" id="KW-1185">Reference proteome</keyword>
<dbReference type="CDD" id="cd00590">
    <property type="entry name" value="RRM_SF"/>
    <property type="match status" value="1"/>
</dbReference>
<evidence type="ECO:0000259" key="2">
    <source>
        <dbReference type="Pfam" id="PF26250"/>
    </source>
</evidence>
<dbReference type="SUPFAM" id="SSF54928">
    <property type="entry name" value="RNA-binding domain, RBD"/>
    <property type="match status" value="1"/>
</dbReference>
<gene>
    <name evidence="3" type="ORF">KI387_015571</name>
</gene>
<dbReference type="InterPro" id="IPR035979">
    <property type="entry name" value="RBD_domain_sf"/>
</dbReference>
<dbReference type="OMA" id="YACKLRT"/>
<dbReference type="GO" id="GO:0003676">
    <property type="term" value="F:nucleic acid binding"/>
    <property type="evidence" value="ECO:0007669"/>
    <property type="project" value="InterPro"/>
</dbReference>
<evidence type="ECO:0000313" key="4">
    <source>
        <dbReference type="Proteomes" id="UP000824469"/>
    </source>
</evidence>
<organism evidence="3 4">
    <name type="scientific">Taxus chinensis</name>
    <name type="common">Chinese yew</name>
    <name type="synonym">Taxus wallichiana var. chinensis</name>
    <dbReference type="NCBI Taxonomy" id="29808"/>
    <lineage>
        <taxon>Eukaryota</taxon>
        <taxon>Viridiplantae</taxon>
        <taxon>Streptophyta</taxon>
        <taxon>Embryophyta</taxon>
        <taxon>Tracheophyta</taxon>
        <taxon>Spermatophyta</taxon>
        <taxon>Pinopsida</taxon>
        <taxon>Pinidae</taxon>
        <taxon>Conifers II</taxon>
        <taxon>Cupressales</taxon>
        <taxon>Taxaceae</taxon>
        <taxon>Taxus</taxon>
    </lineage>
</organism>
<sequence length="208" mass="23581">MGSNRTIQLSNLPVVQDSKGLVQQLEDITGKGTVYACKLRTPKSNKSRMHAHVQFESHESAEVVHFLANSGNVRLGLNKLTAQYLQRDIVSKPKSMPTRFEEGKLYMGNLISQNVFHFLWNSDNSAVAEFGFDIRKLSIILKDHYIDYKMELAFRDIRHIHLHNARGLKLLLVQAKRGSSLVHRISQSHVHCTLASQYSQHFVTLCGG</sequence>
<dbReference type="InterPro" id="IPR057590">
    <property type="entry name" value="PH_RDR1/2-like"/>
</dbReference>
<comment type="caution">
    <text evidence="3">The sequence shown here is derived from an EMBL/GenBank/DDBJ whole genome shotgun (WGS) entry which is preliminary data.</text>
</comment>
<dbReference type="Proteomes" id="UP000824469">
    <property type="component" value="Unassembled WGS sequence"/>
</dbReference>
<evidence type="ECO:0000259" key="1">
    <source>
        <dbReference type="Pfam" id="PF24823"/>
    </source>
</evidence>
<dbReference type="Pfam" id="PF24823">
    <property type="entry name" value="PH_RDR2"/>
    <property type="match status" value="1"/>
</dbReference>
<accession>A0AA38LHG0</accession>
<dbReference type="Pfam" id="PF26250">
    <property type="entry name" value="RRM_RdRP1_2"/>
    <property type="match status" value="1"/>
</dbReference>
<feature type="domain" description="RDR1/2-like PH-like" evidence="1">
    <location>
        <begin position="105"/>
        <end position="197"/>
    </location>
</feature>
<proteinExistence type="predicted"/>
<reference evidence="3 4" key="1">
    <citation type="journal article" date="2021" name="Nat. Plants">
        <title>The Taxus genome provides insights into paclitaxel biosynthesis.</title>
        <authorList>
            <person name="Xiong X."/>
            <person name="Gou J."/>
            <person name="Liao Q."/>
            <person name="Li Y."/>
            <person name="Zhou Q."/>
            <person name="Bi G."/>
            <person name="Li C."/>
            <person name="Du R."/>
            <person name="Wang X."/>
            <person name="Sun T."/>
            <person name="Guo L."/>
            <person name="Liang H."/>
            <person name="Lu P."/>
            <person name="Wu Y."/>
            <person name="Zhang Z."/>
            <person name="Ro D.K."/>
            <person name="Shang Y."/>
            <person name="Huang S."/>
            <person name="Yan J."/>
        </authorList>
    </citation>
    <scope>NUCLEOTIDE SEQUENCE [LARGE SCALE GENOMIC DNA]</scope>
    <source>
        <strain evidence="3">Ta-2019</strain>
    </source>
</reference>